<dbReference type="STRING" id="100787.A0A0G4LGE2"/>
<dbReference type="InterPro" id="IPR022226">
    <property type="entry name" value="DUF3752"/>
</dbReference>
<dbReference type="AlphaFoldDB" id="A0A0G4LGE2"/>
<accession>A0A0G4LGE2</accession>
<feature type="compositionally biased region" description="Basic and acidic residues" evidence="1">
    <location>
        <begin position="197"/>
        <end position="208"/>
    </location>
</feature>
<name>A0A0G4LGE2_VERLO</name>
<gene>
    <name evidence="3" type="ORF">BN1708_003428</name>
</gene>
<reference evidence="3 4" key="1">
    <citation type="submission" date="2015-05" db="EMBL/GenBank/DDBJ databases">
        <authorList>
            <person name="Wang D.B."/>
            <person name="Wang M."/>
        </authorList>
    </citation>
    <scope>NUCLEOTIDE SEQUENCE [LARGE SCALE GENOMIC DNA]</scope>
    <source>
        <strain evidence="3">VL1</strain>
    </source>
</reference>
<feature type="domain" description="DUF3752" evidence="2">
    <location>
        <begin position="163"/>
        <end position="234"/>
    </location>
</feature>
<feature type="region of interest" description="Disordered" evidence="1">
    <location>
        <begin position="1"/>
        <end position="219"/>
    </location>
</feature>
<evidence type="ECO:0000313" key="3">
    <source>
        <dbReference type="EMBL" id="CRK21091.1"/>
    </source>
</evidence>
<dbReference type="PANTHER" id="PTHR46370">
    <property type="entry name" value="GPALPP MOTIFS-CONTAINING PROTEIN 1"/>
    <property type="match status" value="1"/>
</dbReference>
<proteinExistence type="predicted"/>
<dbReference type="EMBL" id="CVQH01012224">
    <property type="protein sequence ID" value="CRK21091.1"/>
    <property type="molecule type" value="Genomic_DNA"/>
</dbReference>
<evidence type="ECO:0000256" key="1">
    <source>
        <dbReference type="SAM" id="MobiDB-lite"/>
    </source>
</evidence>
<feature type="non-terminal residue" evidence="3">
    <location>
        <position position="239"/>
    </location>
</feature>
<feature type="compositionally biased region" description="Low complexity" evidence="1">
    <location>
        <begin position="97"/>
        <end position="107"/>
    </location>
</feature>
<feature type="compositionally biased region" description="Basic and acidic residues" evidence="1">
    <location>
        <begin position="175"/>
        <end position="190"/>
    </location>
</feature>
<dbReference type="Pfam" id="PF12572">
    <property type="entry name" value="DUF3752"/>
    <property type="match status" value="1"/>
</dbReference>
<dbReference type="PANTHER" id="PTHR46370:SF1">
    <property type="entry name" value="GPALPP MOTIFS-CONTAINING PROTEIN 1"/>
    <property type="match status" value="1"/>
</dbReference>
<dbReference type="Proteomes" id="UP000044602">
    <property type="component" value="Unassembled WGS sequence"/>
</dbReference>
<keyword evidence="4" id="KW-1185">Reference proteome</keyword>
<feature type="compositionally biased region" description="Low complexity" evidence="1">
    <location>
        <begin position="137"/>
        <end position="147"/>
    </location>
</feature>
<protein>
    <recommendedName>
        <fullName evidence="2">DUF3752 domain-containing protein</fullName>
    </recommendedName>
</protein>
<dbReference type="InterPro" id="IPR046331">
    <property type="entry name" value="GPAM1-like"/>
</dbReference>
<evidence type="ECO:0000259" key="2">
    <source>
        <dbReference type="Pfam" id="PF12572"/>
    </source>
</evidence>
<organism evidence="3 4">
    <name type="scientific">Verticillium longisporum</name>
    <name type="common">Verticillium dahliae var. longisporum</name>
    <dbReference type="NCBI Taxonomy" id="100787"/>
    <lineage>
        <taxon>Eukaryota</taxon>
        <taxon>Fungi</taxon>
        <taxon>Dikarya</taxon>
        <taxon>Ascomycota</taxon>
        <taxon>Pezizomycotina</taxon>
        <taxon>Sordariomycetes</taxon>
        <taxon>Hypocreomycetidae</taxon>
        <taxon>Glomerellales</taxon>
        <taxon>Plectosphaerellaceae</taxon>
        <taxon>Verticillium</taxon>
    </lineage>
</organism>
<feature type="compositionally biased region" description="Acidic residues" evidence="1">
    <location>
        <begin position="80"/>
        <end position="94"/>
    </location>
</feature>
<evidence type="ECO:0000313" key="4">
    <source>
        <dbReference type="Proteomes" id="UP000044602"/>
    </source>
</evidence>
<feature type="compositionally biased region" description="Acidic residues" evidence="1">
    <location>
        <begin position="37"/>
        <end position="47"/>
    </location>
</feature>
<sequence>MTSIGPQMPPSPSKRKRTPDNQEDESPPTKQARNTDEIDINDDDSSDDGFGPSAPAAQGPYAPKTAAGPSLPPTAKTNTDEIDLDASDNDDDDYGPSASSAAATASTNKPSIGSLLPPKRTIGPSLPPPADSLTAESSTVPAPSADSDASDSEDDYAPALPGSKAAQAHLAAHLYETHATARKEGGRRKDDEEEDDPSARAFDREKDMALGGRINSTQRRELLGKAKDFGGRFQKGSFL</sequence>